<dbReference type="RefSeq" id="WP_110468256.1">
    <property type="nucleotide sequence ID" value="NZ_QJSP01000002.1"/>
</dbReference>
<dbReference type="Pfam" id="PF11887">
    <property type="entry name" value="Mce4_CUP1"/>
    <property type="match status" value="1"/>
</dbReference>
<dbReference type="PROSITE" id="PS51257">
    <property type="entry name" value="PROKAR_LIPOPROTEIN"/>
    <property type="match status" value="1"/>
</dbReference>
<dbReference type="Proteomes" id="UP000247591">
    <property type="component" value="Unassembled WGS sequence"/>
</dbReference>
<keyword evidence="5" id="KW-1185">Reference proteome</keyword>
<evidence type="ECO:0000259" key="3">
    <source>
        <dbReference type="Pfam" id="PF11887"/>
    </source>
</evidence>
<dbReference type="InterPro" id="IPR024516">
    <property type="entry name" value="Mce_C"/>
</dbReference>
<dbReference type="InterPro" id="IPR005693">
    <property type="entry name" value="Mce"/>
</dbReference>
<dbReference type="InterPro" id="IPR052336">
    <property type="entry name" value="MlaD_Phospholipid_Transporter"/>
</dbReference>
<evidence type="ECO:0000313" key="5">
    <source>
        <dbReference type="Proteomes" id="UP000247591"/>
    </source>
</evidence>
<evidence type="ECO:0000313" key="4">
    <source>
        <dbReference type="EMBL" id="PYE20276.1"/>
    </source>
</evidence>
<feature type="domain" description="Mammalian cell entry C-terminal" evidence="3">
    <location>
        <begin position="151"/>
        <end position="305"/>
    </location>
</feature>
<proteinExistence type="predicted"/>
<name>A0A318RSM8_WILLI</name>
<feature type="domain" description="Mce/MlaD" evidence="2">
    <location>
        <begin position="48"/>
        <end position="124"/>
    </location>
</feature>
<organism evidence="4 5">
    <name type="scientific">Williamsia limnetica</name>
    <dbReference type="NCBI Taxonomy" id="882452"/>
    <lineage>
        <taxon>Bacteria</taxon>
        <taxon>Bacillati</taxon>
        <taxon>Actinomycetota</taxon>
        <taxon>Actinomycetes</taxon>
        <taxon>Mycobacteriales</taxon>
        <taxon>Nocardiaceae</taxon>
        <taxon>Williamsia</taxon>
    </lineage>
</organism>
<dbReference type="PANTHER" id="PTHR33371:SF15">
    <property type="entry name" value="LIPOPROTEIN LPRN"/>
    <property type="match status" value="1"/>
</dbReference>
<keyword evidence="1" id="KW-0175">Coiled coil</keyword>
<accession>A0A318RSM8</accession>
<dbReference type="AlphaFoldDB" id="A0A318RSM8"/>
<dbReference type="NCBIfam" id="TIGR00996">
    <property type="entry name" value="Mtu_fam_mce"/>
    <property type="match status" value="1"/>
</dbReference>
<evidence type="ECO:0000259" key="2">
    <source>
        <dbReference type="Pfam" id="PF02470"/>
    </source>
</evidence>
<dbReference type="Pfam" id="PF02470">
    <property type="entry name" value="MlaD"/>
    <property type="match status" value="1"/>
</dbReference>
<protein>
    <submittedName>
        <fullName evidence="4">Phospholipid/cholesterol/gamma-HCH transport system substrate-binding protein</fullName>
    </submittedName>
</protein>
<dbReference type="PANTHER" id="PTHR33371">
    <property type="entry name" value="INTERMEMBRANE PHOSPHOLIPID TRANSPORT SYSTEM BINDING PROTEIN MLAD-RELATED"/>
    <property type="match status" value="1"/>
</dbReference>
<gene>
    <name evidence="4" type="ORF">DFR67_102418</name>
</gene>
<dbReference type="GO" id="GO:0005576">
    <property type="term" value="C:extracellular region"/>
    <property type="evidence" value="ECO:0007669"/>
    <property type="project" value="TreeGrafter"/>
</dbReference>
<dbReference type="InterPro" id="IPR003399">
    <property type="entry name" value="Mce/MlaD"/>
</dbReference>
<dbReference type="EMBL" id="QJSP01000002">
    <property type="protein sequence ID" value="PYE20276.1"/>
    <property type="molecule type" value="Genomic_DNA"/>
</dbReference>
<dbReference type="OrthoDB" id="9774928at2"/>
<reference evidence="4 5" key="1">
    <citation type="submission" date="2018-06" db="EMBL/GenBank/DDBJ databases">
        <title>Genomic Encyclopedia of Type Strains, Phase IV (KMG-IV): sequencing the most valuable type-strain genomes for metagenomic binning, comparative biology and taxonomic classification.</title>
        <authorList>
            <person name="Goeker M."/>
        </authorList>
    </citation>
    <scope>NUCLEOTIDE SEQUENCE [LARGE SCALE GENOMIC DNA]</scope>
    <source>
        <strain evidence="4 5">DSM 45521</strain>
    </source>
</reference>
<evidence type="ECO:0000256" key="1">
    <source>
        <dbReference type="SAM" id="Coils"/>
    </source>
</evidence>
<comment type="caution">
    <text evidence="4">The sequence shown here is derived from an EMBL/GenBank/DDBJ whole genome shotgun (WGS) entry which is preliminary data.</text>
</comment>
<sequence length="447" mass="47412">MRSPRRATARKAGAAAMIGAAVIAIAGCGTQGLQSVPLPGGVSLGDNPRTYKLQFTDVLDLVPQATVKFNGIQVGRVTEIKVAPDQWTAEVAIEVQNSVDLSDKAMAEVQQTNLLGEKYVALEDPEENSDLPRQNSAQVIGCPEVGAPDCRTRTATDVEQVLGALSLLLNGGGINQLKPIVDELNNALEGRESEVKGLLNETARLISGLDEQKENIVSALDGLDKLSNRARSQTDQINRVLDELPRGIAVLEEQRPQFVTMLQQLDRLGEVGVQVLGTAREEIITDLKALRPTLQALAGAAPDLITASPLLFTYPFPDALLPGVKGDSTNLFANLDLRLLNQLEALGVGQGEPVYSPPKTGPLPIIDPKNPYYNGNGPRLGWPTITLLPLPNARPGPNTPPSGGQYALMPEDRAEHNFLQAPLALLSGAVGQTAGTQTTTTQPGGAP</sequence>
<feature type="coiled-coil region" evidence="1">
    <location>
        <begin position="181"/>
        <end position="243"/>
    </location>
</feature>